<dbReference type="AlphaFoldDB" id="A0A4P9X603"/>
<organism evidence="3 4">
    <name type="scientific">Caulochytrium protostelioides</name>
    <dbReference type="NCBI Taxonomy" id="1555241"/>
    <lineage>
        <taxon>Eukaryota</taxon>
        <taxon>Fungi</taxon>
        <taxon>Fungi incertae sedis</taxon>
        <taxon>Chytridiomycota</taxon>
        <taxon>Chytridiomycota incertae sedis</taxon>
        <taxon>Chytridiomycetes</taxon>
        <taxon>Caulochytriales</taxon>
        <taxon>Caulochytriaceae</taxon>
        <taxon>Caulochytrium</taxon>
    </lineage>
</organism>
<evidence type="ECO:0000313" key="4">
    <source>
        <dbReference type="Proteomes" id="UP000274922"/>
    </source>
</evidence>
<name>A0A4P9X603_9FUNG</name>
<keyword evidence="2" id="KW-0732">Signal</keyword>
<feature type="compositionally biased region" description="Low complexity" evidence="1">
    <location>
        <begin position="32"/>
        <end position="42"/>
    </location>
</feature>
<proteinExistence type="predicted"/>
<evidence type="ECO:0000313" key="3">
    <source>
        <dbReference type="EMBL" id="RKP00440.1"/>
    </source>
</evidence>
<feature type="signal peptide" evidence="2">
    <location>
        <begin position="1"/>
        <end position="23"/>
    </location>
</feature>
<accession>A0A4P9X603</accession>
<dbReference type="Proteomes" id="UP000274922">
    <property type="component" value="Unassembled WGS sequence"/>
</dbReference>
<gene>
    <name evidence="3" type="ORF">CXG81DRAFT_19590</name>
</gene>
<dbReference type="EMBL" id="ML014215">
    <property type="protein sequence ID" value="RKP00440.1"/>
    <property type="molecule type" value="Genomic_DNA"/>
</dbReference>
<feature type="region of interest" description="Disordered" evidence="1">
    <location>
        <begin position="29"/>
        <end position="49"/>
    </location>
</feature>
<sequence length="427" mass="47590">MRQRTWPWCHVWLVLLLVTAAVCMPLGDSPKDPVSSDSPPQDAYSSQSYSESDLVAEDLPQQLELLQPNSLTAWESFLLDHPADALPDGLSDFGAVHAESEASRELMASIRAENVLVHHQLKQFLLYPHWALPKGSNHLGGVFERIGSDSEEWLIHTYTDGLISKEIGAPVPNEFTRRHGLTMTGSLRTGLLCYMATLYMSILERAARELLEVVREVEPATVLIWSEHWRQSHQVSSPELSLVTARFEAVLAKIHEAPSSVRALISMLFPLDLMDTFDDLFPGMPVLHDAYIKVMIWNEAMLRHSDYVRCVQKISFAEISNPLREKAEATPVAPTNLMRLKAEMDKATKLHTVPPEAAMTFEPIKFAASQSNPKLRAFTTRPSIHDRLPNPYNLEATASAQAAPKGSLLRPPLLTTARSLLGGKPLL</sequence>
<evidence type="ECO:0000256" key="1">
    <source>
        <dbReference type="SAM" id="MobiDB-lite"/>
    </source>
</evidence>
<reference evidence="4" key="1">
    <citation type="journal article" date="2018" name="Nat. Microbiol.">
        <title>Leveraging single-cell genomics to expand the fungal tree of life.</title>
        <authorList>
            <person name="Ahrendt S.R."/>
            <person name="Quandt C.A."/>
            <person name="Ciobanu D."/>
            <person name="Clum A."/>
            <person name="Salamov A."/>
            <person name="Andreopoulos B."/>
            <person name="Cheng J.F."/>
            <person name="Woyke T."/>
            <person name="Pelin A."/>
            <person name="Henrissat B."/>
            <person name="Reynolds N.K."/>
            <person name="Benny G.L."/>
            <person name="Smith M.E."/>
            <person name="James T.Y."/>
            <person name="Grigoriev I.V."/>
        </authorList>
    </citation>
    <scope>NUCLEOTIDE SEQUENCE [LARGE SCALE GENOMIC DNA]</scope>
    <source>
        <strain evidence="4">ATCC 52028</strain>
    </source>
</reference>
<evidence type="ECO:0000256" key="2">
    <source>
        <dbReference type="SAM" id="SignalP"/>
    </source>
</evidence>
<protein>
    <recommendedName>
        <fullName evidence="5">Secreted protein</fullName>
    </recommendedName>
</protein>
<feature type="chain" id="PRO_5020722657" description="Secreted protein" evidence="2">
    <location>
        <begin position="24"/>
        <end position="427"/>
    </location>
</feature>
<keyword evidence="4" id="KW-1185">Reference proteome</keyword>
<evidence type="ECO:0008006" key="5">
    <source>
        <dbReference type="Google" id="ProtNLM"/>
    </source>
</evidence>